<sequence>MAAAMPTSTATNTSLSPGQGNIGPDSTAYVDGEIHRQADPTASGASYSSGRGGAGNISNNGSGNGGGATATATGTDGDIIPSEAVVPAREEGEVVHTGVSSSTISEARPHVWGTAWRELDRMGYFHWGGW</sequence>
<gene>
    <name evidence="2" type="ORF">PCON_09803</name>
</gene>
<protein>
    <submittedName>
        <fullName evidence="2">Uncharacterized protein</fullName>
    </submittedName>
</protein>
<feature type="region of interest" description="Disordered" evidence="1">
    <location>
        <begin position="1"/>
        <end position="79"/>
    </location>
</feature>
<organism evidence="2 3">
    <name type="scientific">Pyronema omphalodes (strain CBS 100304)</name>
    <name type="common">Pyronema confluens</name>
    <dbReference type="NCBI Taxonomy" id="1076935"/>
    <lineage>
        <taxon>Eukaryota</taxon>
        <taxon>Fungi</taxon>
        <taxon>Dikarya</taxon>
        <taxon>Ascomycota</taxon>
        <taxon>Pezizomycotina</taxon>
        <taxon>Pezizomycetes</taxon>
        <taxon>Pezizales</taxon>
        <taxon>Pyronemataceae</taxon>
        <taxon>Pyronema</taxon>
    </lineage>
</organism>
<dbReference type="AlphaFoldDB" id="U4L237"/>
<evidence type="ECO:0000313" key="2">
    <source>
        <dbReference type="EMBL" id="CCX10210.1"/>
    </source>
</evidence>
<proteinExistence type="predicted"/>
<name>U4L237_PYROM</name>
<reference evidence="2 3" key="1">
    <citation type="journal article" date="2013" name="PLoS Genet.">
        <title>The genome and development-dependent transcriptomes of Pyronema confluens: a window into fungal evolution.</title>
        <authorList>
            <person name="Traeger S."/>
            <person name="Altegoer F."/>
            <person name="Freitag M."/>
            <person name="Gabaldon T."/>
            <person name="Kempken F."/>
            <person name="Kumar A."/>
            <person name="Marcet-Houben M."/>
            <person name="Poggeler S."/>
            <person name="Stajich J.E."/>
            <person name="Nowrousian M."/>
        </authorList>
    </citation>
    <scope>NUCLEOTIDE SEQUENCE [LARGE SCALE GENOMIC DNA]</scope>
    <source>
        <strain evidence="3">CBS 100304</strain>
        <tissue evidence="2">Vegetative mycelium</tissue>
    </source>
</reference>
<dbReference type="Pfam" id="PF12223">
    <property type="entry name" value="DUF3602"/>
    <property type="match status" value="1"/>
</dbReference>
<keyword evidence="3" id="KW-1185">Reference proteome</keyword>
<dbReference type="OrthoDB" id="2537432at2759"/>
<dbReference type="Proteomes" id="UP000018144">
    <property type="component" value="Unassembled WGS sequence"/>
</dbReference>
<dbReference type="EMBL" id="HF935522">
    <property type="protein sequence ID" value="CCX10210.1"/>
    <property type="molecule type" value="Genomic_DNA"/>
</dbReference>
<evidence type="ECO:0000256" key="1">
    <source>
        <dbReference type="SAM" id="MobiDB-lite"/>
    </source>
</evidence>
<evidence type="ECO:0000313" key="3">
    <source>
        <dbReference type="Proteomes" id="UP000018144"/>
    </source>
</evidence>
<dbReference type="InterPro" id="IPR022024">
    <property type="entry name" value="DUF3602"/>
</dbReference>
<accession>U4L237</accession>
<feature type="compositionally biased region" description="Polar residues" evidence="1">
    <location>
        <begin position="1"/>
        <end position="19"/>
    </location>
</feature>